<gene>
    <name evidence="6" type="primary">LOC102201702</name>
</gene>
<dbReference type="SUPFAM" id="SSF52540">
    <property type="entry name" value="P-loop containing nucleoside triphosphate hydrolases"/>
    <property type="match status" value="3"/>
</dbReference>
<feature type="domain" description="AIG1-type G" evidence="4">
    <location>
        <begin position="378"/>
        <end position="577"/>
    </location>
</feature>
<evidence type="ECO:0000313" key="6">
    <source>
        <dbReference type="RefSeq" id="XP_005755257.1"/>
    </source>
</evidence>
<feature type="domain" description="AIG1-type G" evidence="4">
    <location>
        <begin position="6"/>
        <end position="205"/>
    </location>
</feature>
<dbReference type="RefSeq" id="XP_005755257.1">
    <property type="nucleotide sequence ID" value="XM_005755200.1"/>
</dbReference>
<evidence type="ECO:0000256" key="1">
    <source>
        <dbReference type="ARBA" id="ARBA00008535"/>
    </source>
</evidence>
<dbReference type="Proteomes" id="UP000695023">
    <property type="component" value="Unplaced"/>
</dbReference>
<organism evidence="5 6">
    <name type="scientific">Pundamilia nyererei</name>
    <dbReference type="NCBI Taxonomy" id="303518"/>
    <lineage>
        <taxon>Eukaryota</taxon>
        <taxon>Metazoa</taxon>
        <taxon>Chordata</taxon>
        <taxon>Craniata</taxon>
        <taxon>Vertebrata</taxon>
        <taxon>Euteleostomi</taxon>
        <taxon>Actinopterygii</taxon>
        <taxon>Neopterygii</taxon>
        <taxon>Teleostei</taxon>
        <taxon>Neoteleostei</taxon>
        <taxon>Acanthomorphata</taxon>
        <taxon>Ovalentaria</taxon>
        <taxon>Cichlomorphae</taxon>
        <taxon>Cichliformes</taxon>
        <taxon>Cichlidae</taxon>
        <taxon>African cichlids</taxon>
        <taxon>Pseudocrenilabrinae</taxon>
        <taxon>Haplochromini</taxon>
        <taxon>Pundamilia</taxon>
    </lineage>
</organism>
<evidence type="ECO:0000256" key="2">
    <source>
        <dbReference type="ARBA" id="ARBA00022741"/>
    </source>
</evidence>
<dbReference type="PANTHER" id="PTHR10903:SF184">
    <property type="entry name" value="GTP-BINDING PROTEIN A"/>
    <property type="match status" value="1"/>
</dbReference>
<keyword evidence="2" id="KW-0547">Nucleotide-binding</keyword>
<reference evidence="6" key="1">
    <citation type="submission" date="2025-08" db="UniProtKB">
        <authorList>
            <consortium name="RefSeq"/>
        </authorList>
    </citation>
    <scope>IDENTIFICATION</scope>
</reference>
<dbReference type="PANTHER" id="PTHR10903">
    <property type="entry name" value="GTPASE, IMAP FAMILY MEMBER-RELATED"/>
    <property type="match status" value="1"/>
</dbReference>
<dbReference type="InterPro" id="IPR006703">
    <property type="entry name" value="G_AIG1"/>
</dbReference>
<dbReference type="AlphaFoldDB" id="A0A9Y3S7K3"/>
<dbReference type="GeneID" id="102201702"/>
<proteinExistence type="inferred from homology"/>
<keyword evidence="5" id="KW-1185">Reference proteome</keyword>
<evidence type="ECO:0000259" key="4">
    <source>
        <dbReference type="PROSITE" id="PS51720"/>
    </source>
</evidence>
<protein>
    <submittedName>
        <fullName evidence="6">GTPase IMAP family member 8-like isoform X1</fullName>
    </submittedName>
</protein>
<sequence length="669" mass="74916">MAQSPDPDLTVFLMGRSGVGKSASGNTILGRAAFELSESWEPMTMRIQEETEEISGKLIRVIDTPGIERSKEELKTFCQGLLQSSTPLLFLVLVTTGRFTDEEEEAVQAAITVLGDEGLANSFLLFIGGDELNVSLQDHISQSKRSPLQDVVKKFGDRYHLFNNEEPEDKRQVGELLMKAERHRTRELLRFKAEGFSIVLLGNTAVGKSASANTILGRAAFESRASLKAVTTGIGEETGQRFGKRITVFDTPGLLGSEELIEKYYLGLPRSSTPVLLSLVVVRVGRFTEEDRRAVETAIRVLGPRRFENSYLLFTGGDALKDKSLQDFVSEDEAGPLHQVVQRFAGRTHLFNNEGGGREQVRELLQKAGDRLMESLTLVDRRVILIGLSGGGRSSAGNTILGSERFPTGCGFEPVPAEVVSGSAAVEHCWITVVDTPGFTARDLDEDQLEKRLRMMEEQSDPGPHAVVFVVRIGRMSREDSALLTALREMFYDHPSNFSMVLFTHGDELRGRSIDQMIQSNSCVSALVSMSRDRFCVFDNNQKGNRKQVREFLRHVENIISENRGKHLDLYVRSTGMNWLSEGMERRHMHMHMHMHGDMDIIRMKHRSWIQISPLSSSVEPEWVKVLQANTILGRAAFESKTSFKAVTTGISEETGRVFGKLWWTRREF</sequence>
<dbReference type="Gene3D" id="3.40.50.300">
    <property type="entry name" value="P-loop containing nucleotide triphosphate hydrolases"/>
    <property type="match status" value="3"/>
</dbReference>
<dbReference type="Pfam" id="PF04548">
    <property type="entry name" value="AIG1"/>
    <property type="match status" value="3"/>
</dbReference>
<accession>A0A9Y3S7K3</accession>
<dbReference type="PROSITE" id="PS51720">
    <property type="entry name" value="G_AIG1"/>
    <property type="match status" value="2"/>
</dbReference>
<evidence type="ECO:0000256" key="3">
    <source>
        <dbReference type="ARBA" id="ARBA00023134"/>
    </source>
</evidence>
<dbReference type="GO" id="GO:0005525">
    <property type="term" value="F:GTP binding"/>
    <property type="evidence" value="ECO:0007669"/>
    <property type="project" value="UniProtKB-KW"/>
</dbReference>
<evidence type="ECO:0000313" key="5">
    <source>
        <dbReference type="Proteomes" id="UP000695023"/>
    </source>
</evidence>
<dbReference type="InterPro" id="IPR027417">
    <property type="entry name" value="P-loop_NTPase"/>
</dbReference>
<keyword evidence="3" id="KW-0342">GTP-binding</keyword>
<dbReference type="InterPro" id="IPR045058">
    <property type="entry name" value="GIMA/IAN/Toc"/>
</dbReference>
<comment type="similarity">
    <text evidence="1">Belongs to the TRAFAC class TrmE-Era-EngA-EngB-Septin-like GTPase superfamily. AIG1/Toc34/Toc159-like paraseptin GTPase family. IAN subfamily.</text>
</comment>
<name>A0A9Y3S7K3_9CICH</name>